<name>A0AAV8U0Q6_9ROSI</name>
<keyword evidence="10" id="KW-1185">Reference proteome</keyword>
<dbReference type="InterPro" id="IPR042617">
    <property type="entry name" value="CTC1-like"/>
</dbReference>
<dbReference type="GO" id="GO:1990879">
    <property type="term" value="C:CST complex"/>
    <property type="evidence" value="ECO:0007669"/>
    <property type="project" value="TreeGrafter"/>
</dbReference>
<evidence type="ECO:0000256" key="3">
    <source>
        <dbReference type="ARBA" id="ARBA00006332"/>
    </source>
</evidence>
<evidence type="ECO:0000256" key="8">
    <source>
        <dbReference type="ARBA" id="ARBA00023242"/>
    </source>
</evidence>
<accession>A0AAV8U0Q6</accession>
<sequence>MQISCRIVTVHVLVLEYKKYDGIHSKVHSSSHCINIPLAGFVLDDGSSSCFCWADAERAAILLRLDEELPVEALHSCGCVLMHGSSRSNKYHLETILKKHDRITVRNYGLVADSCNQDLSISVNPENALSSSDESLLKFIILNACFGSVWTVVASALHPNVVKKLDKENLVQLETTATNVWAMEVYNTNYLIGARERSRELLTRETLHLPVFDG</sequence>
<evidence type="ECO:0000256" key="7">
    <source>
        <dbReference type="ARBA" id="ARBA00023125"/>
    </source>
</evidence>
<dbReference type="PANTHER" id="PTHR14865:SF2">
    <property type="entry name" value="CST COMPLEX SUBUNIT CTC1"/>
    <property type="match status" value="1"/>
</dbReference>
<dbReference type="AlphaFoldDB" id="A0AAV8U0Q6"/>
<keyword evidence="8" id="KW-0539">Nucleus</keyword>
<comment type="similarity">
    <text evidence="3">Belongs to the CTC1 family.</text>
</comment>
<protein>
    <recommendedName>
        <fullName evidence="4">CST complex subunit CTC1</fullName>
    </recommendedName>
</protein>
<dbReference type="Proteomes" id="UP001159364">
    <property type="component" value="Linkage Group LG02"/>
</dbReference>
<evidence type="ECO:0000256" key="5">
    <source>
        <dbReference type="ARBA" id="ARBA00022454"/>
    </source>
</evidence>
<dbReference type="PANTHER" id="PTHR14865">
    <property type="entry name" value="CST COMPLEX SUBUNIT CTC1"/>
    <property type="match status" value="1"/>
</dbReference>
<dbReference type="GO" id="GO:0010833">
    <property type="term" value="P:telomere maintenance via telomere lengthening"/>
    <property type="evidence" value="ECO:0007669"/>
    <property type="project" value="TreeGrafter"/>
</dbReference>
<comment type="subcellular location">
    <subcellularLocation>
        <location evidence="2">Chromosome</location>
        <location evidence="2">Telomere</location>
    </subcellularLocation>
    <subcellularLocation>
        <location evidence="1">Nucleus</location>
    </subcellularLocation>
</comment>
<evidence type="ECO:0000313" key="9">
    <source>
        <dbReference type="EMBL" id="KAJ8772856.1"/>
    </source>
</evidence>
<reference evidence="9 10" key="1">
    <citation type="submission" date="2021-09" db="EMBL/GenBank/DDBJ databases">
        <title>Genomic insights and catalytic innovation underlie evolution of tropane alkaloids biosynthesis.</title>
        <authorList>
            <person name="Wang Y.-J."/>
            <person name="Tian T."/>
            <person name="Huang J.-P."/>
            <person name="Huang S.-X."/>
        </authorList>
    </citation>
    <scope>NUCLEOTIDE SEQUENCE [LARGE SCALE GENOMIC DNA]</scope>
    <source>
        <strain evidence="9">KIB-2018</strain>
        <tissue evidence="9">Leaf</tissue>
    </source>
</reference>
<keyword evidence="7" id="KW-0238">DNA-binding</keyword>
<dbReference type="GO" id="GO:0003697">
    <property type="term" value="F:single-stranded DNA binding"/>
    <property type="evidence" value="ECO:0007669"/>
    <property type="project" value="TreeGrafter"/>
</dbReference>
<evidence type="ECO:0000256" key="6">
    <source>
        <dbReference type="ARBA" id="ARBA00022895"/>
    </source>
</evidence>
<dbReference type="GO" id="GO:0045740">
    <property type="term" value="P:positive regulation of DNA replication"/>
    <property type="evidence" value="ECO:0007669"/>
    <property type="project" value="TreeGrafter"/>
</dbReference>
<proteinExistence type="inferred from homology"/>
<dbReference type="GO" id="GO:0042162">
    <property type="term" value="F:telomeric DNA binding"/>
    <property type="evidence" value="ECO:0007669"/>
    <property type="project" value="TreeGrafter"/>
</dbReference>
<evidence type="ECO:0000256" key="4">
    <source>
        <dbReference type="ARBA" id="ARBA00016175"/>
    </source>
</evidence>
<evidence type="ECO:0000313" key="10">
    <source>
        <dbReference type="Proteomes" id="UP001159364"/>
    </source>
</evidence>
<evidence type="ECO:0000256" key="1">
    <source>
        <dbReference type="ARBA" id="ARBA00004123"/>
    </source>
</evidence>
<evidence type="ECO:0000256" key="2">
    <source>
        <dbReference type="ARBA" id="ARBA00004574"/>
    </source>
</evidence>
<organism evidence="9 10">
    <name type="scientific">Erythroxylum novogranatense</name>
    <dbReference type="NCBI Taxonomy" id="1862640"/>
    <lineage>
        <taxon>Eukaryota</taxon>
        <taxon>Viridiplantae</taxon>
        <taxon>Streptophyta</taxon>
        <taxon>Embryophyta</taxon>
        <taxon>Tracheophyta</taxon>
        <taxon>Spermatophyta</taxon>
        <taxon>Magnoliopsida</taxon>
        <taxon>eudicotyledons</taxon>
        <taxon>Gunneridae</taxon>
        <taxon>Pentapetalae</taxon>
        <taxon>rosids</taxon>
        <taxon>fabids</taxon>
        <taxon>Malpighiales</taxon>
        <taxon>Erythroxylaceae</taxon>
        <taxon>Erythroxylum</taxon>
    </lineage>
</organism>
<gene>
    <name evidence="9" type="ORF">K2173_028033</name>
</gene>
<comment type="caution">
    <text evidence="9">The sequence shown here is derived from an EMBL/GenBank/DDBJ whole genome shotgun (WGS) entry which is preliminary data.</text>
</comment>
<keyword evidence="6" id="KW-0779">Telomere</keyword>
<keyword evidence="5" id="KW-0158">Chromosome</keyword>
<dbReference type="EMBL" id="JAIWQS010000002">
    <property type="protein sequence ID" value="KAJ8772856.1"/>
    <property type="molecule type" value="Genomic_DNA"/>
</dbReference>